<reference evidence="1 2" key="1">
    <citation type="journal article" date="2014" name="Am. J. Bot.">
        <title>Genome assembly and annotation for red clover (Trifolium pratense; Fabaceae).</title>
        <authorList>
            <person name="Istvanek J."/>
            <person name="Jaros M."/>
            <person name="Krenek A."/>
            <person name="Repkova J."/>
        </authorList>
    </citation>
    <scope>NUCLEOTIDE SEQUENCE [LARGE SCALE GENOMIC DNA]</scope>
    <source>
        <strain evidence="2">cv. Tatra</strain>
        <tissue evidence="1">Young leaves</tissue>
    </source>
</reference>
<dbReference type="AlphaFoldDB" id="A0A2K3NP91"/>
<organism evidence="1 2">
    <name type="scientific">Trifolium pratense</name>
    <name type="common">Red clover</name>
    <dbReference type="NCBI Taxonomy" id="57577"/>
    <lineage>
        <taxon>Eukaryota</taxon>
        <taxon>Viridiplantae</taxon>
        <taxon>Streptophyta</taxon>
        <taxon>Embryophyta</taxon>
        <taxon>Tracheophyta</taxon>
        <taxon>Spermatophyta</taxon>
        <taxon>Magnoliopsida</taxon>
        <taxon>eudicotyledons</taxon>
        <taxon>Gunneridae</taxon>
        <taxon>Pentapetalae</taxon>
        <taxon>rosids</taxon>
        <taxon>fabids</taxon>
        <taxon>Fabales</taxon>
        <taxon>Fabaceae</taxon>
        <taxon>Papilionoideae</taxon>
        <taxon>50 kb inversion clade</taxon>
        <taxon>NPAAA clade</taxon>
        <taxon>Hologalegina</taxon>
        <taxon>IRL clade</taxon>
        <taxon>Trifolieae</taxon>
        <taxon>Trifolium</taxon>
    </lineage>
</organism>
<proteinExistence type="predicted"/>
<evidence type="ECO:0000313" key="2">
    <source>
        <dbReference type="Proteomes" id="UP000236291"/>
    </source>
</evidence>
<accession>A0A2K3NP91</accession>
<dbReference type="Gramene" id="Tp57577_TGAC_v2_mRNA26671">
    <property type="protein sequence ID" value="Tp57577_TGAC_v2_mRNA26671"/>
    <property type="gene ID" value="Tp57577_TGAC_v2_gene25789"/>
</dbReference>
<name>A0A2K3NP91_TRIPR</name>
<protein>
    <submittedName>
        <fullName evidence="1">Uncharacterized protein</fullName>
    </submittedName>
</protein>
<evidence type="ECO:0000313" key="1">
    <source>
        <dbReference type="EMBL" id="PNY04856.1"/>
    </source>
</evidence>
<dbReference type="EMBL" id="ASHM01000512">
    <property type="protein sequence ID" value="PNY04856.1"/>
    <property type="molecule type" value="Genomic_DNA"/>
</dbReference>
<comment type="caution">
    <text evidence="1">The sequence shown here is derived from an EMBL/GenBank/DDBJ whole genome shotgun (WGS) entry which is preliminary data.</text>
</comment>
<sequence length="124" mass="14444">MDAQQVNALKQGMVRYGNESNKWIRIIVDPELNLENFSSEQLSREWRRLGDIGDAEHQAIEGQLAFQRAREINNLRVGMHRHGRRWTLIRADDDLGLGHKTSRQLAHMSQQIEDIELDDELLVM</sequence>
<reference evidence="1 2" key="2">
    <citation type="journal article" date="2017" name="Front. Plant Sci.">
        <title>Gene Classification and Mining of Molecular Markers Useful in Red Clover (Trifolium pratense) Breeding.</title>
        <authorList>
            <person name="Istvanek J."/>
            <person name="Dluhosova J."/>
            <person name="Dluhos P."/>
            <person name="Patkova L."/>
            <person name="Nedelnik J."/>
            <person name="Repkova J."/>
        </authorList>
    </citation>
    <scope>NUCLEOTIDE SEQUENCE [LARGE SCALE GENOMIC DNA]</scope>
    <source>
        <strain evidence="2">cv. Tatra</strain>
        <tissue evidence="1">Young leaves</tissue>
    </source>
</reference>
<dbReference type="Proteomes" id="UP000236291">
    <property type="component" value="Unassembled WGS sequence"/>
</dbReference>
<gene>
    <name evidence="1" type="ORF">L195_g001287</name>
</gene>